<comment type="caution">
    <text evidence="3">The sequence shown here is derived from an EMBL/GenBank/DDBJ whole genome shotgun (WGS) entry which is preliminary data.</text>
</comment>
<evidence type="ECO:0000256" key="1">
    <source>
        <dbReference type="SAM" id="MobiDB-lite"/>
    </source>
</evidence>
<name>A0A934KJ21_9BACT</name>
<dbReference type="AlphaFoldDB" id="A0A934KJ21"/>
<sequence length="334" mass="37944">MVIVQHADLMPVGQGRDQQIDRRQAVVPPLSKLALTLDRPVLNLRVNGRPVKREKLREELRVLLRIACRVAGFEEEVQAHDGVLSLDRIQPKGIGRCRMAQLVNVSAASTRPRRRSRRAKSDRHQRRLAESYQGIGGLGHAHQRRSQRAARARREAPGELCCCPPSNRVASPAKRWLLGTHQGSLNEAHLPAYLNEFVFRFNRRRFGSRGLVFYRVLELAACHDPVCYQDLIAAPRPHAVRRRRHGEEVTRPALIASLLAAHGGRIRRSNPVTWIPHRRRILDVLTTASLSLAKARDARRVSICQQQQVADGDLERVTRRRGDWAPIILQTIRD</sequence>
<dbReference type="SMART" id="SM01126">
    <property type="entry name" value="DDE_Tnp_IS1595"/>
    <property type="match status" value="1"/>
</dbReference>
<evidence type="ECO:0000259" key="2">
    <source>
        <dbReference type="SMART" id="SM01126"/>
    </source>
</evidence>
<feature type="domain" description="ISXO2-like transposase" evidence="2">
    <location>
        <begin position="36"/>
        <end position="202"/>
    </location>
</feature>
<dbReference type="Pfam" id="PF12762">
    <property type="entry name" value="DDE_Tnp_IS1595"/>
    <property type="match status" value="1"/>
</dbReference>
<feature type="region of interest" description="Disordered" evidence="1">
    <location>
        <begin position="106"/>
        <end position="127"/>
    </location>
</feature>
<dbReference type="InterPro" id="IPR024445">
    <property type="entry name" value="Tnp_ISXO2-like"/>
</dbReference>
<proteinExistence type="predicted"/>
<dbReference type="Proteomes" id="UP000620075">
    <property type="component" value="Unassembled WGS sequence"/>
</dbReference>
<organism evidence="3 4">
    <name type="scientific">Candidatus Dormiibacter inghamiae</name>
    <dbReference type="NCBI Taxonomy" id="3127013"/>
    <lineage>
        <taxon>Bacteria</taxon>
        <taxon>Bacillati</taxon>
        <taxon>Candidatus Dormiibacterota</taxon>
        <taxon>Candidatus Dormibacteria</taxon>
        <taxon>Candidatus Dormibacterales</taxon>
        <taxon>Candidatus Dormibacteraceae</taxon>
        <taxon>Candidatus Dormiibacter</taxon>
    </lineage>
</organism>
<feature type="compositionally biased region" description="Basic residues" evidence="1">
    <location>
        <begin position="111"/>
        <end position="126"/>
    </location>
</feature>
<evidence type="ECO:0000313" key="3">
    <source>
        <dbReference type="EMBL" id="MBJ7604501.1"/>
    </source>
</evidence>
<protein>
    <submittedName>
        <fullName evidence="3">Transposase</fullName>
    </submittedName>
</protein>
<accession>A0A934KJ21</accession>
<gene>
    <name evidence="3" type="ORF">JF888_15190</name>
</gene>
<reference evidence="3 4" key="1">
    <citation type="submission" date="2020-10" db="EMBL/GenBank/DDBJ databases">
        <title>Ca. Dormibacterota MAGs.</title>
        <authorList>
            <person name="Montgomery K."/>
        </authorList>
    </citation>
    <scope>NUCLEOTIDE SEQUENCE [LARGE SCALE GENOMIC DNA]</scope>
    <source>
        <strain evidence="3">SC8811_S16_3</strain>
    </source>
</reference>
<evidence type="ECO:0000313" key="4">
    <source>
        <dbReference type="Proteomes" id="UP000620075"/>
    </source>
</evidence>
<dbReference type="EMBL" id="JAEKNQ010000059">
    <property type="protein sequence ID" value="MBJ7604501.1"/>
    <property type="molecule type" value="Genomic_DNA"/>
</dbReference>